<organism evidence="3">
    <name type="scientific">Candidatus Kentrum eta</name>
    <dbReference type="NCBI Taxonomy" id="2126337"/>
    <lineage>
        <taxon>Bacteria</taxon>
        <taxon>Pseudomonadati</taxon>
        <taxon>Pseudomonadota</taxon>
        <taxon>Gammaproteobacteria</taxon>
        <taxon>Candidatus Kentrum</taxon>
    </lineage>
</organism>
<feature type="compositionally biased region" description="Basic and acidic residues" evidence="1">
    <location>
        <begin position="21"/>
        <end position="32"/>
    </location>
</feature>
<keyword evidence="3" id="KW-0808">Transferase</keyword>
<gene>
    <name evidence="2" type="ORF">BECKH772A_GA0070896_101095</name>
    <name evidence="3" type="ORF">BECKH772B_GA0070898_101107</name>
    <name evidence="4" type="ORF">BECKH772C_GA0070978_100997</name>
</gene>
<evidence type="ECO:0000313" key="4">
    <source>
        <dbReference type="EMBL" id="VFK02679.1"/>
    </source>
</evidence>
<name>A0A450UXV5_9GAMM</name>
<protein>
    <submittedName>
        <fullName evidence="3">Cytidylate kinase</fullName>
    </submittedName>
</protein>
<keyword evidence="3" id="KW-0418">Kinase</keyword>
<evidence type="ECO:0000256" key="1">
    <source>
        <dbReference type="SAM" id="MobiDB-lite"/>
    </source>
</evidence>
<evidence type="ECO:0000313" key="3">
    <source>
        <dbReference type="EMBL" id="VFJ97358.1"/>
    </source>
</evidence>
<proteinExistence type="predicted"/>
<dbReference type="EMBL" id="CAADFI010000110">
    <property type="protein sequence ID" value="VFJ97358.1"/>
    <property type="molecule type" value="Genomic_DNA"/>
</dbReference>
<dbReference type="GO" id="GO:0016301">
    <property type="term" value="F:kinase activity"/>
    <property type="evidence" value="ECO:0007669"/>
    <property type="project" value="UniProtKB-KW"/>
</dbReference>
<dbReference type="AlphaFoldDB" id="A0A450UXV5"/>
<dbReference type="EMBL" id="CAADFG010000109">
    <property type="protein sequence ID" value="VFJ96731.1"/>
    <property type="molecule type" value="Genomic_DNA"/>
</dbReference>
<feature type="region of interest" description="Disordered" evidence="1">
    <location>
        <begin position="1"/>
        <end position="35"/>
    </location>
</feature>
<evidence type="ECO:0000313" key="2">
    <source>
        <dbReference type="EMBL" id="VFJ96731.1"/>
    </source>
</evidence>
<dbReference type="EMBL" id="CAADFJ010000099">
    <property type="protein sequence ID" value="VFK02679.1"/>
    <property type="molecule type" value="Genomic_DNA"/>
</dbReference>
<dbReference type="InterPro" id="IPR027417">
    <property type="entry name" value="P-loop_NTPase"/>
</dbReference>
<dbReference type="Pfam" id="PF13189">
    <property type="entry name" value="Cytidylate_kin2"/>
    <property type="match status" value="1"/>
</dbReference>
<sequence>MHTHNTIHSISSLAESAQRTEPGHHPGEEKARNVITLSAGTGTGGKEVAEILAKRLGIDLYDKEIVALLAREAHLDKSVLERLDERLDGFKGAWLYSFLTGENISEENYLRNLTNVLRGIACRGGVIFGRGANFILADLSSVLRVHIVGTFQTCVDRLAAQEDITRKEASLKIQETDKARCDYIKELFKCDNESAPVHFDLIINSDHLAPAHIADLILQAREHAEFE</sequence>
<dbReference type="Gene3D" id="3.40.50.300">
    <property type="entry name" value="P-loop containing nucleotide triphosphate hydrolases"/>
    <property type="match status" value="1"/>
</dbReference>
<dbReference type="SUPFAM" id="SSF52540">
    <property type="entry name" value="P-loop containing nucleoside triphosphate hydrolases"/>
    <property type="match status" value="1"/>
</dbReference>
<feature type="compositionally biased region" description="Polar residues" evidence="1">
    <location>
        <begin position="1"/>
        <end position="19"/>
    </location>
</feature>
<reference evidence="3" key="1">
    <citation type="submission" date="2019-02" db="EMBL/GenBank/DDBJ databases">
        <authorList>
            <person name="Gruber-Vodicka R. H."/>
            <person name="Seah K. B. B."/>
        </authorList>
    </citation>
    <scope>NUCLEOTIDE SEQUENCE</scope>
    <source>
        <strain evidence="4">BECK_SA2B12</strain>
        <strain evidence="2">BECK_SA2B15</strain>
        <strain evidence="3">BECK_SA2B20</strain>
    </source>
</reference>
<accession>A0A450UXV5</accession>